<dbReference type="Pfam" id="PF04055">
    <property type="entry name" value="Radical_SAM"/>
    <property type="match status" value="1"/>
</dbReference>
<keyword evidence="5" id="KW-0479">Metal-binding</keyword>
<dbReference type="InterPro" id="IPR050014">
    <property type="entry name" value="T4HPD_activ_SAM"/>
</dbReference>
<dbReference type="Proteomes" id="UP000243255">
    <property type="component" value="Unassembled WGS sequence"/>
</dbReference>
<evidence type="ECO:0000259" key="10">
    <source>
        <dbReference type="PROSITE" id="PS51379"/>
    </source>
</evidence>
<dbReference type="EMBL" id="FQWX01000029">
    <property type="protein sequence ID" value="SHH24336.1"/>
    <property type="molecule type" value="Genomic_DNA"/>
</dbReference>
<evidence type="ECO:0000259" key="11">
    <source>
        <dbReference type="PROSITE" id="PS51918"/>
    </source>
</evidence>
<dbReference type="NCBIfam" id="TIGR02494">
    <property type="entry name" value="PFLE_PFLC"/>
    <property type="match status" value="1"/>
</dbReference>
<accession>A0A1M5RE30</accession>
<dbReference type="PROSITE" id="PS51918">
    <property type="entry name" value="RADICAL_SAM"/>
    <property type="match status" value="1"/>
</dbReference>
<keyword evidence="12" id="KW-0456">Lyase</keyword>
<comment type="cofactor">
    <cofactor evidence="1">
        <name>[4Fe-4S] cluster</name>
        <dbReference type="ChEBI" id="CHEBI:49883"/>
    </cofactor>
</comment>
<dbReference type="PROSITE" id="PS51379">
    <property type="entry name" value="4FE4S_FER_2"/>
    <property type="match status" value="2"/>
</dbReference>
<dbReference type="GO" id="GO:0046872">
    <property type="term" value="F:metal ion binding"/>
    <property type="evidence" value="ECO:0007669"/>
    <property type="project" value="UniProtKB-KW"/>
</dbReference>
<dbReference type="InterPro" id="IPR001989">
    <property type="entry name" value="Radical_activat_CS"/>
</dbReference>
<dbReference type="SFLD" id="SFLDG01066">
    <property type="entry name" value="organic_radical-activating_enz"/>
    <property type="match status" value="1"/>
</dbReference>
<dbReference type="InterPro" id="IPR007197">
    <property type="entry name" value="rSAM"/>
</dbReference>
<evidence type="ECO:0000256" key="5">
    <source>
        <dbReference type="ARBA" id="ARBA00022723"/>
    </source>
</evidence>
<sequence>MMNPLVINLQKCSLHDGPGIRSTVFFKGCPLECVWCHNPESQSYTKDVLYNEERCSRCGVCISKCPNDAIYTGETMICLDKDKCTRCGTCIDYCVNNAREIVGKESTIKDIVKEIEKDRMFYEESNGGVTLSGGEVMSQDMDYISQVAKTCQAKGINVAIDTCGYVKFQNFEKVMDHVDLFLYDIKLIDEEKHIKFTGKSNDLVLDNLKKLSERGANISIRIPLIGGVNIDDENLEVKKIIEFLKPLNIKNVHLLPYHSIGKHKYDKLYMKYEGEELFRPSDEKLEEIKKLFEQNNFKTKIGG</sequence>
<dbReference type="Gene3D" id="3.20.20.70">
    <property type="entry name" value="Aldolase class I"/>
    <property type="match status" value="1"/>
</dbReference>
<organism evidence="12 13">
    <name type="scientific">Asaccharospora irregularis DSM 2635</name>
    <dbReference type="NCBI Taxonomy" id="1121321"/>
    <lineage>
        <taxon>Bacteria</taxon>
        <taxon>Bacillati</taxon>
        <taxon>Bacillota</taxon>
        <taxon>Clostridia</taxon>
        <taxon>Peptostreptococcales</taxon>
        <taxon>Peptostreptococcaceae</taxon>
        <taxon>Asaccharospora</taxon>
    </lineage>
</organism>
<evidence type="ECO:0000256" key="8">
    <source>
        <dbReference type="ARBA" id="ARBA00023014"/>
    </source>
</evidence>
<dbReference type="InterPro" id="IPR013785">
    <property type="entry name" value="Aldolase_TIM"/>
</dbReference>
<evidence type="ECO:0000256" key="9">
    <source>
        <dbReference type="ARBA" id="ARBA00047365"/>
    </source>
</evidence>
<feature type="domain" description="Radical SAM core" evidence="11">
    <location>
        <begin position="15"/>
        <end position="298"/>
    </location>
</feature>
<evidence type="ECO:0000256" key="1">
    <source>
        <dbReference type="ARBA" id="ARBA00001966"/>
    </source>
</evidence>
<dbReference type="InterPro" id="IPR058240">
    <property type="entry name" value="rSAM_sf"/>
</dbReference>
<dbReference type="SUPFAM" id="SSF102114">
    <property type="entry name" value="Radical SAM enzymes"/>
    <property type="match status" value="1"/>
</dbReference>
<dbReference type="InterPro" id="IPR034457">
    <property type="entry name" value="Organic_radical-activating"/>
</dbReference>
<evidence type="ECO:0000313" key="12">
    <source>
        <dbReference type="EMBL" id="SHH24336.1"/>
    </source>
</evidence>
<dbReference type="SFLD" id="SFLDS00029">
    <property type="entry name" value="Radical_SAM"/>
    <property type="match status" value="1"/>
</dbReference>
<gene>
    <name evidence="12" type="ORF">SAMN04488530_12918</name>
</gene>
<dbReference type="PIRSF" id="PIRSF000371">
    <property type="entry name" value="PFL_act_enz"/>
    <property type="match status" value="1"/>
</dbReference>
<protein>
    <submittedName>
        <fullName evidence="12">Pyruvate formate lyase activating enzyme</fullName>
    </submittedName>
</protein>
<evidence type="ECO:0000256" key="7">
    <source>
        <dbReference type="ARBA" id="ARBA00023004"/>
    </source>
</evidence>
<dbReference type="InterPro" id="IPR017896">
    <property type="entry name" value="4Fe4S_Fe-S-bd"/>
</dbReference>
<keyword evidence="6" id="KW-0560">Oxidoreductase</keyword>
<keyword evidence="3" id="KW-0004">4Fe-4S</keyword>
<dbReference type="GO" id="GO:0051539">
    <property type="term" value="F:4 iron, 4 sulfur cluster binding"/>
    <property type="evidence" value="ECO:0007669"/>
    <property type="project" value="UniProtKB-KW"/>
</dbReference>
<evidence type="ECO:0000313" key="13">
    <source>
        <dbReference type="Proteomes" id="UP000243255"/>
    </source>
</evidence>
<dbReference type="GO" id="GO:0016829">
    <property type="term" value="F:lyase activity"/>
    <property type="evidence" value="ECO:0007669"/>
    <property type="project" value="UniProtKB-KW"/>
</dbReference>
<keyword evidence="4" id="KW-0949">S-adenosyl-L-methionine</keyword>
<keyword evidence="7" id="KW-0408">Iron</keyword>
<dbReference type="SUPFAM" id="SSF54862">
    <property type="entry name" value="4Fe-4S ferredoxins"/>
    <property type="match status" value="1"/>
</dbReference>
<evidence type="ECO:0000256" key="6">
    <source>
        <dbReference type="ARBA" id="ARBA00023002"/>
    </source>
</evidence>
<keyword evidence="12" id="KW-0670">Pyruvate</keyword>
<reference evidence="13" key="1">
    <citation type="submission" date="2016-11" db="EMBL/GenBank/DDBJ databases">
        <authorList>
            <person name="Varghese N."/>
            <person name="Submissions S."/>
        </authorList>
    </citation>
    <scope>NUCLEOTIDE SEQUENCE [LARGE SCALE GENOMIC DNA]</scope>
    <source>
        <strain evidence="13">DSM 2635</strain>
    </source>
</reference>
<dbReference type="GO" id="GO:0043364">
    <property type="term" value="F:glycyl-radical enzyme activating activity"/>
    <property type="evidence" value="ECO:0007669"/>
    <property type="project" value="InterPro"/>
</dbReference>
<dbReference type="STRING" id="1121321.SAMN04488530_12918"/>
<dbReference type="InterPro" id="IPR040074">
    <property type="entry name" value="BssD/PflA/YjjW"/>
</dbReference>
<evidence type="ECO:0000256" key="2">
    <source>
        <dbReference type="ARBA" id="ARBA00009777"/>
    </source>
</evidence>
<comment type="catalytic activity">
    <reaction evidence="9">
        <text>glycyl-[protein] + reduced [flavodoxin] + S-adenosyl-L-methionine = glycin-2-yl radical-[protein] + semiquinone [flavodoxin] + 5'-deoxyadenosine + L-methionine + H(+)</text>
        <dbReference type="Rhea" id="RHEA:61976"/>
        <dbReference type="Rhea" id="RHEA-COMP:10622"/>
        <dbReference type="Rhea" id="RHEA-COMP:14480"/>
        <dbReference type="Rhea" id="RHEA-COMP:15993"/>
        <dbReference type="Rhea" id="RHEA-COMP:15994"/>
        <dbReference type="ChEBI" id="CHEBI:15378"/>
        <dbReference type="ChEBI" id="CHEBI:17319"/>
        <dbReference type="ChEBI" id="CHEBI:29947"/>
        <dbReference type="ChEBI" id="CHEBI:32722"/>
        <dbReference type="ChEBI" id="CHEBI:57618"/>
        <dbReference type="ChEBI" id="CHEBI:57844"/>
        <dbReference type="ChEBI" id="CHEBI:59789"/>
        <dbReference type="ChEBI" id="CHEBI:140311"/>
    </reaction>
</comment>
<feature type="domain" description="4Fe-4S ferredoxin-type" evidence="10">
    <location>
        <begin position="79"/>
        <end position="104"/>
    </location>
</feature>
<dbReference type="Gene3D" id="3.30.70.20">
    <property type="match status" value="1"/>
</dbReference>
<comment type="similarity">
    <text evidence="2">Belongs to the organic radical-activating enzymes family.</text>
</comment>
<dbReference type="SFLD" id="SFLDG01118">
    <property type="entry name" value="activating_enzymes__group_2"/>
    <property type="match status" value="1"/>
</dbReference>
<keyword evidence="13" id="KW-1185">Reference proteome</keyword>
<dbReference type="NCBIfam" id="NF043069">
    <property type="entry name" value="T4HPD_activ_SAM"/>
    <property type="match status" value="1"/>
</dbReference>
<dbReference type="PANTHER" id="PTHR30352">
    <property type="entry name" value="PYRUVATE FORMATE-LYASE-ACTIVATING ENZYME"/>
    <property type="match status" value="1"/>
</dbReference>
<dbReference type="PANTHER" id="PTHR30352:SF4">
    <property type="entry name" value="PYRUVATE FORMATE-LYASE 2-ACTIVATING ENZYME"/>
    <property type="match status" value="1"/>
</dbReference>
<feature type="domain" description="4Fe-4S ferredoxin-type" evidence="10">
    <location>
        <begin position="46"/>
        <end position="75"/>
    </location>
</feature>
<dbReference type="AlphaFoldDB" id="A0A1M5RE30"/>
<evidence type="ECO:0000256" key="3">
    <source>
        <dbReference type="ARBA" id="ARBA00022485"/>
    </source>
</evidence>
<proteinExistence type="inferred from homology"/>
<evidence type="ECO:0000256" key="4">
    <source>
        <dbReference type="ARBA" id="ARBA00022691"/>
    </source>
</evidence>
<keyword evidence="8" id="KW-0411">Iron-sulfur</keyword>
<name>A0A1M5RE30_9FIRM</name>
<dbReference type="Pfam" id="PF00037">
    <property type="entry name" value="Fer4"/>
    <property type="match status" value="1"/>
</dbReference>
<dbReference type="InterPro" id="IPR012839">
    <property type="entry name" value="Organic_radical_activase"/>
</dbReference>
<dbReference type="PROSITE" id="PS01087">
    <property type="entry name" value="RADICAL_ACTIVATING"/>
    <property type="match status" value="1"/>
</dbReference>